<gene>
    <name evidence="1" type="ORF">BDR25DRAFT_354724</name>
</gene>
<accession>A0ACB6QX74</accession>
<reference evidence="1" key="1">
    <citation type="journal article" date="2020" name="Stud. Mycol.">
        <title>101 Dothideomycetes genomes: a test case for predicting lifestyles and emergence of pathogens.</title>
        <authorList>
            <person name="Haridas S."/>
            <person name="Albert R."/>
            <person name="Binder M."/>
            <person name="Bloem J."/>
            <person name="Labutti K."/>
            <person name="Salamov A."/>
            <person name="Andreopoulos B."/>
            <person name="Baker S."/>
            <person name="Barry K."/>
            <person name="Bills G."/>
            <person name="Bluhm B."/>
            <person name="Cannon C."/>
            <person name="Castanera R."/>
            <person name="Culley D."/>
            <person name="Daum C."/>
            <person name="Ezra D."/>
            <person name="Gonzalez J."/>
            <person name="Henrissat B."/>
            <person name="Kuo A."/>
            <person name="Liang C."/>
            <person name="Lipzen A."/>
            <person name="Lutzoni F."/>
            <person name="Magnuson J."/>
            <person name="Mondo S."/>
            <person name="Nolan M."/>
            <person name="Ohm R."/>
            <person name="Pangilinan J."/>
            <person name="Park H.-J."/>
            <person name="Ramirez L."/>
            <person name="Alfaro M."/>
            <person name="Sun H."/>
            <person name="Tritt A."/>
            <person name="Yoshinaga Y."/>
            <person name="Zwiers L.-H."/>
            <person name="Turgeon B."/>
            <person name="Goodwin S."/>
            <person name="Spatafora J."/>
            <person name="Crous P."/>
            <person name="Grigoriev I."/>
        </authorList>
    </citation>
    <scope>NUCLEOTIDE SEQUENCE</scope>
    <source>
        <strain evidence="1">ATCC 200398</strain>
    </source>
</reference>
<keyword evidence="2" id="KW-1185">Reference proteome</keyword>
<organism evidence="1 2">
    <name type="scientific">Lindgomyces ingoldianus</name>
    <dbReference type="NCBI Taxonomy" id="673940"/>
    <lineage>
        <taxon>Eukaryota</taxon>
        <taxon>Fungi</taxon>
        <taxon>Dikarya</taxon>
        <taxon>Ascomycota</taxon>
        <taxon>Pezizomycotina</taxon>
        <taxon>Dothideomycetes</taxon>
        <taxon>Pleosporomycetidae</taxon>
        <taxon>Pleosporales</taxon>
        <taxon>Lindgomycetaceae</taxon>
        <taxon>Lindgomyces</taxon>
    </lineage>
</organism>
<evidence type="ECO:0000313" key="2">
    <source>
        <dbReference type="Proteomes" id="UP000799755"/>
    </source>
</evidence>
<proteinExistence type="predicted"/>
<evidence type="ECO:0000313" key="1">
    <source>
        <dbReference type="EMBL" id="KAF2471476.1"/>
    </source>
</evidence>
<dbReference type="EMBL" id="MU003505">
    <property type="protein sequence ID" value="KAF2471476.1"/>
    <property type="molecule type" value="Genomic_DNA"/>
</dbReference>
<dbReference type="Proteomes" id="UP000799755">
    <property type="component" value="Unassembled WGS sequence"/>
</dbReference>
<name>A0ACB6QX74_9PLEO</name>
<comment type="caution">
    <text evidence="1">The sequence shown here is derived from an EMBL/GenBank/DDBJ whole genome shotgun (WGS) entry which is preliminary data.</text>
</comment>
<protein>
    <submittedName>
        <fullName evidence="1">Uncharacterized protein</fullName>
    </submittedName>
</protein>
<sequence length="214" mass="23443">MVGGHALYQNPPSTSKPRTPSFSRLAVILVLRKNVLDLGSKEQINLHVELDRVTASITSNHICLNRLETLEAQAIMNTNGLPVYTSRLPGRVAPVKSIQKFRPGQGGRLAMETWLLIGLGGFSGAGLVSFNPEVVISKLVIQLHTPTPPTVVDKPWKIRFKFMQILHSFQLLGASAFNCVNTATKCSSSGSEELMFIWCDETPSPRLIVLPIVT</sequence>